<dbReference type="HAMAP" id="MF_01974">
    <property type="entry name" value="MetAP_1"/>
    <property type="match status" value="1"/>
</dbReference>
<feature type="binding site" evidence="6">
    <location>
        <position position="105"/>
    </location>
    <ligand>
        <name>a divalent metal cation</name>
        <dbReference type="ChEBI" id="CHEBI:60240"/>
        <label>2</label>
        <note>catalytic</note>
    </ligand>
</feature>
<feature type="binding site" evidence="6">
    <location>
        <position position="201"/>
    </location>
    <ligand>
        <name>a divalent metal cation</name>
        <dbReference type="ChEBI" id="CHEBI:60240"/>
        <label>2</label>
        <note>catalytic</note>
    </ligand>
</feature>
<dbReference type="EC" id="3.4.11.18" evidence="6 7"/>
<dbReference type="NCBIfam" id="TIGR00500">
    <property type="entry name" value="met_pdase_I"/>
    <property type="match status" value="1"/>
</dbReference>
<feature type="binding site" evidence="6">
    <location>
        <position position="168"/>
    </location>
    <ligand>
        <name>a divalent metal cation</name>
        <dbReference type="ChEBI" id="CHEBI:60240"/>
        <label>2</label>
        <note>catalytic</note>
    </ligand>
</feature>
<feature type="binding site" evidence="6">
    <location>
        <position position="232"/>
    </location>
    <ligand>
        <name>a divalent metal cation</name>
        <dbReference type="ChEBI" id="CHEBI:60240"/>
        <label>1</label>
    </ligand>
</feature>
<dbReference type="InterPro" id="IPR001714">
    <property type="entry name" value="Pept_M24_MAP"/>
</dbReference>
<dbReference type="GO" id="GO:0004239">
    <property type="term" value="F:initiator methionyl aminopeptidase activity"/>
    <property type="evidence" value="ECO:0007669"/>
    <property type="project" value="UniProtKB-UniRule"/>
</dbReference>
<dbReference type="PROSITE" id="PS00680">
    <property type="entry name" value="MAP_1"/>
    <property type="match status" value="1"/>
</dbReference>
<feature type="binding site" evidence="6">
    <location>
        <position position="232"/>
    </location>
    <ligand>
        <name>a divalent metal cation</name>
        <dbReference type="ChEBI" id="CHEBI:60240"/>
        <label>2</label>
        <note>catalytic</note>
    </ligand>
</feature>
<feature type="binding site" evidence="6">
    <location>
        <position position="94"/>
    </location>
    <ligand>
        <name>a divalent metal cation</name>
        <dbReference type="ChEBI" id="CHEBI:60240"/>
        <label>1</label>
    </ligand>
</feature>
<comment type="subunit">
    <text evidence="6">Monomer.</text>
</comment>
<dbReference type="PRINTS" id="PR00599">
    <property type="entry name" value="MAPEPTIDASE"/>
</dbReference>
<evidence type="ECO:0000259" key="8">
    <source>
        <dbReference type="Pfam" id="PF00557"/>
    </source>
</evidence>
<keyword evidence="3 6" id="KW-0645">Protease</keyword>
<feature type="binding site" evidence="6">
    <location>
        <position position="105"/>
    </location>
    <ligand>
        <name>a divalent metal cation</name>
        <dbReference type="ChEBI" id="CHEBI:60240"/>
        <label>1</label>
    </ligand>
</feature>
<dbReference type="GO" id="GO:0070006">
    <property type="term" value="F:metalloaminopeptidase activity"/>
    <property type="evidence" value="ECO:0007669"/>
    <property type="project" value="UniProtKB-UniRule"/>
</dbReference>
<evidence type="ECO:0000256" key="3">
    <source>
        <dbReference type="ARBA" id="ARBA00022670"/>
    </source>
</evidence>
<name>A0A059XQ73_9BACT</name>
<dbReference type="GO" id="GO:0006508">
    <property type="term" value="P:proteolysis"/>
    <property type="evidence" value="ECO:0007669"/>
    <property type="project" value="UniProtKB-KW"/>
</dbReference>
<dbReference type="GO" id="GO:0005829">
    <property type="term" value="C:cytosol"/>
    <property type="evidence" value="ECO:0007669"/>
    <property type="project" value="TreeGrafter"/>
</dbReference>
<dbReference type="KEGG" id="lfp:Y981_07865"/>
<dbReference type="PANTHER" id="PTHR43330:SF27">
    <property type="entry name" value="METHIONINE AMINOPEPTIDASE"/>
    <property type="match status" value="1"/>
</dbReference>
<evidence type="ECO:0000256" key="5">
    <source>
        <dbReference type="ARBA" id="ARBA00022801"/>
    </source>
</evidence>
<dbReference type="Proteomes" id="UP000027059">
    <property type="component" value="Chromosome"/>
</dbReference>
<organism evidence="9 10">
    <name type="scientific">Leptospirillum ferriphilum YSK</name>
    <dbReference type="NCBI Taxonomy" id="1441628"/>
    <lineage>
        <taxon>Bacteria</taxon>
        <taxon>Pseudomonadati</taxon>
        <taxon>Nitrospirota</taxon>
        <taxon>Nitrospiria</taxon>
        <taxon>Nitrospirales</taxon>
        <taxon>Nitrospiraceae</taxon>
        <taxon>Leptospirillum</taxon>
    </lineage>
</organism>
<dbReference type="Pfam" id="PF00557">
    <property type="entry name" value="Peptidase_M24"/>
    <property type="match status" value="1"/>
</dbReference>
<dbReference type="OrthoDB" id="9802055at2"/>
<keyword evidence="5 6" id="KW-0378">Hydrolase</keyword>
<sequence>MVYLKNSDEIEKIRKASVAVANGLVKLKAAVRPGLSLKELDRIAEDHALQHKGIPAFKGYRSYPASLCVSVNHVVVHGIPNDYLLQEGDIVGIDYGIVLDGYYGDSAITVPVGKVSDKASQLMSVTRESLMKGIAQARPGNRMGDISYAIQFYAESHGFSVVRNFVGHGIGKRLHEEPQVPNFGPKGKGLKLEVGMVLAIEPMINEGTFETEILSDGWTAVTKDRKLSAHFEHTIAITKEGPIILSTPDIAA</sequence>
<dbReference type="InterPro" id="IPR036005">
    <property type="entry name" value="Creatinase/aminopeptidase-like"/>
</dbReference>
<dbReference type="RefSeq" id="WP_023525342.1">
    <property type="nucleotide sequence ID" value="NZ_CP007243.1"/>
</dbReference>
<comment type="similarity">
    <text evidence="6">Belongs to the peptidase M24A family. Methionine aminopeptidase type 1 subfamily.</text>
</comment>
<reference evidence="9 10" key="2">
    <citation type="journal article" date="2015" name="Biomed. Res. Int.">
        <title>Effects of Arsenite Resistance on the Growth and Functional Gene Expression of Leptospirillum ferriphilum and Acidithiobacillus thiooxidans in Pure Culture and Coculture.</title>
        <authorList>
            <person name="Jiang H."/>
            <person name="Liang Y."/>
            <person name="Yin H."/>
            <person name="Xiao Y."/>
            <person name="Guo X."/>
            <person name="Xu Y."/>
            <person name="Hu Q."/>
            <person name="Liu H."/>
            <person name="Liu X."/>
        </authorList>
    </citation>
    <scope>NUCLEOTIDE SEQUENCE [LARGE SCALE GENOMIC DNA]</scope>
    <source>
        <strain evidence="9 10">YSK</strain>
    </source>
</reference>
<proteinExistence type="inferred from homology"/>
<reference evidence="10" key="1">
    <citation type="submission" date="2014-02" db="EMBL/GenBank/DDBJ databases">
        <title>Complete genome sequence and comparative genomic analysis of the nitrogen-fixing bacterium Leptospirillum ferriphilum YSK.</title>
        <authorList>
            <person name="Guo X."/>
            <person name="Yin H."/>
            <person name="Liang Y."/>
            <person name="Hu Q."/>
            <person name="Ma L."/>
            <person name="Xiao Y."/>
            <person name="Zhang X."/>
            <person name="Qiu G."/>
            <person name="Liu X."/>
        </authorList>
    </citation>
    <scope>NUCLEOTIDE SEQUENCE [LARGE SCALE GENOMIC DNA]</scope>
    <source>
        <strain evidence="10">YSK</strain>
    </source>
</reference>
<dbReference type="HOGENOM" id="CLU_015857_0_1_0"/>
<comment type="function">
    <text evidence="1 6">Removes the N-terminal methionine from nascent proteins. The N-terminal methionine is often cleaved when the second residue in the primary sequence is small and uncharged (Met-Ala-, Cys, Gly, Pro, Ser, Thr, or Val). Requires deformylation of the N(alpha)-formylated initiator methionine before it can be hydrolyzed.</text>
</comment>
<protein>
    <recommendedName>
        <fullName evidence="6 7">Methionine aminopeptidase</fullName>
        <shortName evidence="6">MAP</shortName>
        <shortName evidence="6">MetAP</shortName>
        <ecNumber evidence="6 7">3.4.11.18</ecNumber>
    </recommendedName>
    <alternativeName>
        <fullName evidence="6">Peptidase M</fullName>
    </alternativeName>
</protein>
<evidence type="ECO:0000313" key="10">
    <source>
        <dbReference type="Proteomes" id="UP000027059"/>
    </source>
</evidence>
<feature type="binding site" evidence="6">
    <location>
        <position position="77"/>
    </location>
    <ligand>
        <name>substrate</name>
    </ligand>
</feature>
<comment type="catalytic activity">
    <reaction evidence="6 7">
        <text>Release of N-terminal amino acids, preferentially methionine, from peptides and arylamides.</text>
        <dbReference type="EC" id="3.4.11.18"/>
    </reaction>
</comment>
<dbReference type="InterPro" id="IPR002467">
    <property type="entry name" value="Pept_M24A_MAP1"/>
</dbReference>
<feature type="binding site" evidence="6">
    <location>
        <position position="175"/>
    </location>
    <ligand>
        <name>substrate</name>
    </ligand>
</feature>
<dbReference type="CDD" id="cd01086">
    <property type="entry name" value="MetAP1"/>
    <property type="match status" value="1"/>
</dbReference>
<dbReference type="PANTHER" id="PTHR43330">
    <property type="entry name" value="METHIONINE AMINOPEPTIDASE"/>
    <property type="match status" value="1"/>
</dbReference>
<keyword evidence="4 6" id="KW-0479">Metal-binding</keyword>
<evidence type="ECO:0000256" key="7">
    <source>
        <dbReference type="RuleBase" id="RU003653"/>
    </source>
</evidence>
<evidence type="ECO:0000256" key="2">
    <source>
        <dbReference type="ARBA" id="ARBA00022438"/>
    </source>
</evidence>
<evidence type="ECO:0000256" key="6">
    <source>
        <dbReference type="HAMAP-Rule" id="MF_01974"/>
    </source>
</evidence>
<dbReference type="InterPro" id="IPR000994">
    <property type="entry name" value="Pept_M24"/>
</dbReference>
<dbReference type="SUPFAM" id="SSF55920">
    <property type="entry name" value="Creatinase/aminopeptidase"/>
    <property type="match status" value="1"/>
</dbReference>
<keyword evidence="2 6" id="KW-0031">Aminopeptidase</keyword>
<feature type="domain" description="Peptidase M24" evidence="8">
    <location>
        <begin position="11"/>
        <end position="239"/>
    </location>
</feature>
<dbReference type="Gene3D" id="3.90.230.10">
    <property type="entry name" value="Creatinase/methionine aminopeptidase superfamily"/>
    <property type="match status" value="1"/>
</dbReference>
<accession>A0A059XQ73</accession>
<comment type="cofactor">
    <cofactor evidence="6">
        <name>Co(2+)</name>
        <dbReference type="ChEBI" id="CHEBI:48828"/>
    </cofactor>
    <cofactor evidence="6">
        <name>Zn(2+)</name>
        <dbReference type="ChEBI" id="CHEBI:29105"/>
    </cofactor>
    <cofactor evidence="6">
        <name>Mn(2+)</name>
        <dbReference type="ChEBI" id="CHEBI:29035"/>
    </cofactor>
    <cofactor evidence="6">
        <name>Fe(2+)</name>
        <dbReference type="ChEBI" id="CHEBI:29033"/>
    </cofactor>
    <text evidence="6">Binds 2 divalent metal cations per subunit. Has a high-affinity and a low affinity metal-binding site. The true nature of the physiological cofactor is under debate. The enzyme is active with cobalt, zinc, manganese or divalent iron ions. Most likely, methionine aminopeptidases function as mononuclear Fe(2+)-metalloproteases under physiological conditions, and the catalytically relevant metal-binding site has been assigned to the histidine-containing high-affinity site.</text>
</comment>
<dbReference type="AlphaFoldDB" id="A0A059XQ73"/>
<evidence type="ECO:0000256" key="4">
    <source>
        <dbReference type="ARBA" id="ARBA00022723"/>
    </source>
</evidence>
<dbReference type="GO" id="GO:0046872">
    <property type="term" value="F:metal ion binding"/>
    <property type="evidence" value="ECO:0007669"/>
    <property type="project" value="UniProtKB-UniRule"/>
</dbReference>
<evidence type="ECO:0000256" key="1">
    <source>
        <dbReference type="ARBA" id="ARBA00002521"/>
    </source>
</evidence>
<dbReference type="EMBL" id="CP007243">
    <property type="protein sequence ID" value="AIA30704.1"/>
    <property type="molecule type" value="Genomic_DNA"/>
</dbReference>
<evidence type="ECO:0000313" key="9">
    <source>
        <dbReference type="EMBL" id="AIA30704.1"/>
    </source>
</evidence>
<gene>
    <name evidence="6" type="primary">map</name>
    <name evidence="9" type="ORF">Y981_07865</name>
</gene>
<keyword evidence="10" id="KW-1185">Reference proteome</keyword>